<dbReference type="FunFam" id="3.40.50.150:FF:000035">
    <property type="entry name" value="tRNA (guanine-N(7)-)-methyltransferase"/>
    <property type="match status" value="1"/>
</dbReference>
<dbReference type="GO" id="GO:0043527">
    <property type="term" value="C:tRNA methyltransferase complex"/>
    <property type="evidence" value="ECO:0007669"/>
    <property type="project" value="TreeGrafter"/>
</dbReference>
<feature type="binding site" evidence="9">
    <location>
        <position position="101"/>
    </location>
    <ligand>
        <name>S-adenosyl-L-methionine</name>
        <dbReference type="ChEBI" id="CHEBI:59789"/>
    </ligand>
</feature>
<evidence type="ECO:0000256" key="4">
    <source>
        <dbReference type="ARBA" id="ARBA00022679"/>
    </source>
</evidence>
<feature type="binding site" evidence="9">
    <location>
        <position position="68"/>
    </location>
    <ligand>
        <name>S-adenosyl-L-methionine</name>
        <dbReference type="ChEBI" id="CHEBI:59789"/>
    </ligand>
</feature>
<evidence type="ECO:0000256" key="6">
    <source>
        <dbReference type="ARBA" id="ARBA00022694"/>
    </source>
</evidence>
<evidence type="ECO:0000256" key="5">
    <source>
        <dbReference type="ARBA" id="ARBA00022691"/>
    </source>
</evidence>
<keyword evidence="6 9" id="KW-0819">tRNA processing</keyword>
<dbReference type="InterPro" id="IPR003358">
    <property type="entry name" value="tRNA_(Gua-N-7)_MeTrfase_Trmb"/>
</dbReference>
<dbReference type="InterPro" id="IPR029063">
    <property type="entry name" value="SAM-dependent_MTases_sf"/>
</dbReference>
<proteinExistence type="inferred from homology"/>
<dbReference type="InterPro" id="IPR055361">
    <property type="entry name" value="tRNA_methyltr_TrmB_bact"/>
</dbReference>
<reference evidence="10" key="1">
    <citation type="journal article" date="2021" name="PeerJ">
        <title>Extensive microbial diversity within the chicken gut microbiome revealed by metagenomics and culture.</title>
        <authorList>
            <person name="Gilroy R."/>
            <person name="Ravi A."/>
            <person name="Getino M."/>
            <person name="Pursley I."/>
            <person name="Horton D.L."/>
            <person name="Alikhan N.F."/>
            <person name="Baker D."/>
            <person name="Gharbi K."/>
            <person name="Hall N."/>
            <person name="Watson M."/>
            <person name="Adriaenssens E.M."/>
            <person name="Foster-Nyarko E."/>
            <person name="Jarju S."/>
            <person name="Secka A."/>
            <person name="Antonio M."/>
            <person name="Oren A."/>
            <person name="Chaudhuri R.R."/>
            <person name="La Ragione R."/>
            <person name="Hildebrand F."/>
            <person name="Pallen M.J."/>
        </authorList>
    </citation>
    <scope>NUCLEOTIDE SEQUENCE</scope>
    <source>
        <strain evidence="10">USAMLcec4-12693</strain>
    </source>
</reference>
<comment type="function">
    <text evidence="2 9">Catalyzes the formation of N(7)-methylguanine at position 46 (m7G46) in tRNA.</text>
</comment>
<dbReference type="NCBIfam" id="NF001080">
    <property type="entry name" value="PRK00121.2-2"/>
    <property type="match status" value="1"/>
</dbReference>
<evidence type="ECO:0000256" key="8">
    <source>
        <dbReference type="ARBA" id="ARBA00060767"/>
    </source>
</evidence>
<dbReference type="PANTHER" id="PTHR23417">
    <property type="entry name" value="3-DEOXY-D-MANNO-OCTULOSONIC-ACID TRANSFERASE/TRNA GUANINE-N 7 - -METHYLTRANSFERASE"/>
    <property type="match status" value="1"/>
</dbReference>
<feature type="binding site" evidence="9">
    <location>
        <position position="43"/>
    </location>
    <ligand>
        <name>S-adenosyl-L-methionine</name>
        <dbReference type="ChEBI" id="CHEBI:59789"/>
    </ligand>
</feature>
<dbReference type="HAMAP" id="MF_01057">
    <property type="entry name" value="tRNA_methyltr_TrmB"/>
    <property type="match status" value="1"/>
</dbReference>
<dbReference type="GO" id="GO:0008176">
    <property type="term" value="F:tRNA (guanine(46)-N7)-methyltransferase activity"/>
    <property type="evidence" value="ECO:0007669"/>
    <property type="project" value="UniProtKB-UniRule"/>
</dbReference>
<dbReference type="AlphaFoldDB" id="A0A9D3AKI9"/>
<keyword evidence="5 9" id="KW-0949">S-adenosyl-L-methionine</keyword>
<organism evidence="10 11">
    <name type="scientific">Merdimonas faecis</name>
    <dbReference type="NCBI Taxonomy" id="1653435"/>
    <lineage>
        <taxon>Bacteria</taxon>
        <taxon>Bacillati</taxon>
        <taxon>Bacillota</taxon>
        <taxon>Clostridia</taxon>
        <taxon>Lachnospirales</taxon>
        <taxon>Lachnospiraceae</taxon>
        <taxon>Merdimonas</taxon>
    </lineage>
</organism>
<evidence type="ECO:0000256" key="7">
    <source>
        <dbReference type="ARBA" id="ARBA00060552"/>
    </source>
</evidence>
<evidence type="ECO:0000256" key="3">
    <source>
        <dbReference type="ARBA" id="ARBA00022603"/>
    </source>
</evidence>
<evidence type="ECO:0000256" key="9">
    <source>
        <dbReference type="HAMAP-Rule" id="MF_01057"/>
    </source>
</evidence>
<dbReference type="EC" id="2.1.1.33" evidence="9"/>
<evidence type="ECO:0000313" key="10">
    <source>
        <dbReference type="EMBL" id="HJH50896.1"/>
    </source>
</evidence>
<comment type="caution">
    <text evidence="10">The sequence shown here is derived from an EMBL/GenBank/DDBJ whole genome shotgun (WGS) entry which is preliminary data.</text>
</comment>
<evidence type="ECO:0000313" key="11">
    <source>
        <dbReference type="Proteomes" id="UP000813420"/>
    </source>
</evidence>
<evidence type="ECO:0000256" key="1">
    <source>
        <dbReference type="ARBA" id="ARBA00000142"/>
    </source>
</evidence>
<dbReference type="CDD" id="cd02440">
    <property type="entry name" value="AdoMet_MTases"/>
    <property type="match status" value="1"/>
</dbReference>
<evidence type="ECO:0000256" key="2">
    <source>
        <dbReference type="ARBA" id="ARBA00003015"/>
    </source>
</evidence>
<dbReference type="NCBIfam" id="TIGR00091">
    <property type="entry name" value="tRNA (guanosine(46)-N7)-methyltransferase TrmB"/>
    <property type="match status" value="1"/>
</dbReference>
<comment type="similarity">
    <text evidence="8 9">Belongs to the class I-like SAM-binding methyltransferase superfamily. TrmB family.</text>
</comment>
<feature type="binding site" evidence="9">
    <location>
        <begin position="199"/>
        <end position="202"/>
    </location>
    <ligand>
        <name>substrate</name>
    </ligand>
</feature>
<sequence length="227" mass="25728">MRLRNIPRAESVLRECKEVVKNASEHQNHWKKVFGNDHPVHIEIGMGKGQFLLALARRNPEINYIGIERYSSVLLRAVEKYENLSADMQKPLPNIRFICMDAREITEVFAPGEVEKIYLNFSDPWPKARHARRRLTSSDFLALYDQILTSDGTVEFKTDNRVLFDFSVEEVKASSLFELTGLTYDLHHDSSMNAGNIMTEYEEKFSSAGGAICKLVAARKGSAAGCI</sequence>
<dbReference type="Gene3D" id="3.40.50.150">
    <property type="entry name" value="Vaccinia Virus protein VP39"/>
    <property type="match status" value="1"/>
</dbReference>
<feature type="binding site" evidence="9">
    <location>
        <position position="123"/>
    </location>
    <ligand>
        <name>S-adenosyl-L-methionine</name>
        <dbReference type="ChEBI" id="CHEBI:59789"/>
    </ligand>
</feature>
<dbReference type="Proteomes" id="UP000813420">
    <property type="component" value="Unassembled WGS sequence"/>
</dbReference>
<dbReference type="PROSITE" id="PS51625">
    <property type="entry name" value="SAM_MT_TRMB"/>
    <property type="match status" value="1"/>
</dbReference>
<dbReference type="RefSeq" id="WP_270644594.1">
    <property type="nucleotide sequence ID" value="NZ_DYXE01000091.1"/>
</dbReference>
<comment type="caution">
    <text evidence="9">Lacks conserved residue(s) required for the propagation of feature annotation.</text>
</comment>
<protein>
    <recommendedName>
        <fullName evidence="9">tRNA (guanine-N(7)-)-methyltransferase</fullName>
        <ecNumber evidence="9">2.1.1.33</ecNumber>
    </recommendedName>
    <alternativeName>
        <fullName evidence="9">tRNA (guanine(46)-N(7))-methyltransferase</fullName>
    </alternativeName>
    <alternativeName>
        <fullName evidence="9">tRNA(m7G46)-methyltransferase</fullName>
    </alternativeName>
</protein>
<name>A0A9D3AKI9_9FIRM</name>
<feature type="binding site" evidence="9">
    <location>
        <position position="127"/>
    </location>
    <ligand>
        <name>substrate</name>
    </ligand>
</feature>
<keyword evidence="4 9" id="KW-0808">Transferase</keyword>
<dbReference type="SUPFAM" id="SSF53335">
    <property type="entry name" value="S-adenosyl-L-methionine-dependent methyltransferases"/>
    <property type="match status" value="1"/>
</dbReference>
<comment type="pathway">
    <text evidence="7 9">tRNA modification; N(7)-methylguanine-tRNA biosynthesis.</text>
</comment>
<dbReference type="PANTHER" id="PTHR23417:SF14">
    <property type="entry name" value="PENTACOTRIPEPTIDE-REPEAT REGION OF PRORP DOMAIN-CONTAINING PROTEIN"/>
    <property type="match status" value="1"/>
</dbReference>
<accession>A0A9D3AKI9</accession>
<reference evidence="10" key="2">
    <citation type="submission" date="2021-09" db="EMBL/GenBank/DDBJ databases">
        <authorList>
            <person name="Gilroy R."/>
        </authorList>
    </citation>
    <scope>NUCLEOTIDE SEQUENCE</scope>
    <source>
        <strain evidence="10">USAMLcec4-12693</strain>
    </source>
</reference>
<feature type="binding site" evidence="9">
    <location>
        <position position="159"/>
    </location>
    <ligand>
        <name>substrate</name>
    </ligand>
</feature>
<dbReference type="Pfam" id="PF02390">
    <property type="entry name" value="Methyltransf_4"/>
    <property type="match status" value="1"/>
</dbReference>
<dbReference type="EMBL" id="DYXE01000091">
    <property type="protein sequence ID" value="HJH50896.1"/>
    <property type="molecule type" value="Genomic_DNA"/>
</dbReference>
<gene>
    <name evidence="9 10" type="primary">trmB</name>
    <name evidence="10" type="ORF">K8V39_11635</name>
</gene>
<keyword evidence="3 9" id="KW-0489">Methyltransferase</keyword>
<comment type="catalytic activity">
    <reaction evidence="1 9">
        <text>guanosine(46) in tRNA + S-adenosyl-L-methionine = N(7)-methylguanosine(46) in tRNA + S-adenosyl-L-homocysteine</text>
        <dbReference type="Rhea" id="RHEA:42708"/>
        <dbReference type="Rhea" id="RHEA-COMP:10188"/>
        <dbReference type="Rhea" id="RHEA-COMP:10189"/>
        <dbReference type="ChEBI" id="CHEBI:57856"/>
        <dbReference type="ChEBI" id="CHEBI:59789"/>
        <dbReference type="ChEBI" id="CHEBI:74269"/>
        <dbReference type="ChEBI" id="CHEBI:74480"/>
        <dbReference type="EC" id="2.1.1.33"/>
    </reaction>
</comment>